<dbReference type="STRING" id="195522.BD01_0370"/>
<organism evidence="1 2">
    <name type="scientific">Thermococcus nautili</name>
    <dbReference type="NCBI Taxonomy" id="195522"/>
    <lineage>
        <taxon>Archaea</taxon>
        <taxon>Methanobacteriati</taxon>
        <taxon>Methanobacteriota</taxon>
        <taxon>Thermococci</taxon>
        <taxon>Thermococcales</taxon>
        <taxon>Thermococcaceae</taxon>
        <taxon>Thermococcus</taxon>
    </lineage>
</organism>
<dbReference type="eggNOG" id="arCOG06948">
    <property type="taxonomic scope" value="Archaea"/>
</dbReference>
<proteinExistence type="predicted"/>
<dbReference type="CDD" id="cd18704">
    <property type="entry name" value="PIN_VapC-like"/>
    <property type="match status" value="1"/>
</dbReference>
<protein>
    <recommendedName>
        <fullName evidence="3">PIN domain-containing protein</fullName>
    </recommendedName>
</protein>
<dbReference type="Proteomes" id="UP000019434">
    <property type="component" value="Chromosome"/>
</dbReference>
<sequence>MRPAEVIVKPELQVLMNVLAERGELRVSYPLYGLPLLRAEPSERGYNLEVLTDRKTFNARVPPRLSSELPTWSDFYECFISAGILRYDNLDEFERTLELYERLEKGVAFAPDTNLFYHRFISSYRPLEGYQIVVAEGVKKEIEDAMNYKYRHKQLEEISREVLNAHLLREFSNRRTKRSRKAAYIALKEFERLKPRIIIAESVSEPAHNNDEIIVKSLKRYDRMTPTLLVFLTADIAITDVAEMEGLEYFLFKYPREELGKHEVSAYQLRTLLFNLAAVFGVIELNGILVFGEFGGKANLDELKLVFEREDRVYNEFIFHLKLSRELVKIME</sequence>
<evidence type="ECO:0008006" key="3">
    <source>
        <dbReference type="Google" id="ProtNLM"/>
    </source>
</evidence>
<dbReference type="EMBL" id="CP007264">
    <property type="protein sequence ID" value="AHL21996.1"/>
    <property type="molecule type" value="Genomic_DNA"/>
</dbReference>
<dbReference type="HOGENOM" id="CLU_838416_0_0_2"/>
<dbReference type="OrthoDB" id="92696at2157"/>
<gene>
    <name evidence="1" type="ORF">BD01_0370</name>
</gene>
<dbReference type="KEGG" id="tnu:BD01_0370"/>
<evidence type="ECO:0000313" key="1">
    <source>
        <dbReference type="EMBL" id="AHL21996.1"/>
    </source>
</evidence>
<evidence type="ECO:0000313" key="2">
    <source>
        <dbReference type="Proteomes" id="UP000019434"/>
    </source>
</evidence>
<reference evidence="1 2" key="1">
    <citation type="submission" date="2014-02" db="EMBL/GenBank/DDBJ databases">
        <title>Genome Sequence of an Hyperthermophilic Archaeon, Thermococcus nautili 30-1, producing viral vesicles.</title>
        <authorList>
            <person name="Oberto J."/>
            <person name="Gaudin M."/>
            <person name="Cossu M."/>
            <person name="Gorlas A."/>
            <person name="Slesarev A."/>
            <person name="Marguet E."/>
            <person name="Forterre P."/>
        </authorList>
    </citation>
    <scope>NUCLEOTIDE SEQUENCE [LARGE SCALE GENOMIC DNA]</scope>
    <source>
        <strain evidence="1 2">30-1</strain>
    </source>
</reference>
<dbReference type="RefSeq" id="WP_042689329.1">
    <property type="nucleotide sequence ID" value="NZ_CP007264.1"/>
</dbReference>
<dbReference type="GeneID" id="24959247"/>
<dbReference type="AlphaFoldDB" id="W8NZU4"/>
<name>W8NZU4_9EURY</name>
<keyword evidence="2" id="KW-1185">Reference proteome</keyword>
<accession>W8NZU4</accession>